<name>A0AA37T4T0_9GAMM</name>
<keyword evidence="11" id="KW-0808">Transferase</keyword>
<evidence type="ECO:0000259" key="9">
    <source>
        <dbReference type="PROSITE" id="PS50109"/>
    </source>
</evidence>
<dbReference type="Pfam" id="PF00072">
    <property type="entry name" value="Response_reg"/>
    <property type="match status" value="1"/>
</dbReference>
<dbReference type="SMART" id="SM00387">
    <property type="entry name" value="HATPase_c"/>
    <property type="match status" value="1"/>
</dbReference>
<accession>A0AA37T4T0</accession>
<evidence type="ECO:0000256" key="2">
    <source>
        <dbReference type="ARBA" id="ARBA00012438"/>
    </source>
</evidence>
<evidence type="ECO:0000256" key="6">
    <source>
        <dbReference type="PROSITE-ProRule" id="PRU00169"/>
    </source>
</evidence>
<dbReference type="Pfam" id="PF07495">
    <property type="entry name" value="Y_Y_Y"/>
    <property type="match status" value="1"/>
</dbReference>
<dbReference type="SUPFAM" id="SSF69322">
    <property type="entry name" value="Tricorn protease domain 2"/>
    <property type="match status" value="1"/>
</dbReference>
<comment type="catalytic activity">
    <reaction evidence="1">
        <text>ATP + protein L-histidine = ADP + protein N-phospho-L-histidine.</text>
        <dbReference type="EC" id="2.7.13.3"/>
    </reaction>
</comment>
<dbReference type="CDD" id="cd17574">
    <property type="entry name" value="REC_OmpR"/>
    <property type="match status" value="1"/>
</dbReference>
<evidence type="ECO:0000259" key="8">
    <source>
        <dbReference type="PROSITE" id="PS01124"/>
    </source>
</evidence>
<dbReference type="PROSITE" id="PS50109">
    <property type="entry name" value="HIS_KIN"/>
    <property type="match status" value="1"/>
</dbReference>
<dbReference type="InterPro" id="IPR005467">
    <property type="entry name" value="His_kinase_dom"/>
</dbReference>
<protein>
    <recommendedName>
        <fullName evidence="2">histidine kinase</fullName>
        <ecNumber evidence="2">2.7.13.3</ecNumber>
    </recommendedName>
</protein>
<feature type="region of interest" description="Disordered" evidence="7">
    <location>
        <begin position="1295"/>
        <end position="1320"/>
    </location>
</feature>
<dbReference type="InterPro" id="IPR003594">
    <property type="entry name" value="HATPase_dom"/>
</dbReference>
<dbReference type="PROSITE" id="PS01124">
    <property type="entry name" value="HTH_ARAC_FAMILY_2"/>
    <property type="match status" value="1"/>
</dbReference>
<dbReference type="GO" id="GO:0000155">
    <property type="term" value="F:phosphorelay sensor kinase activity"/>
    <property type="evidence" value="ECO:0007669"/>
    <property type="project" value="InterPro"/>
</dbReference>
<dbReference type="GO" id="GO:0043565">
    <property type="term" value="F:sequence-specific DNA binding"/>
    <property type="evidence" value="ECO:0007669"/>
    <property type="project" value="InterPro"/>
</dbReference>
<dbReference type="PANTHER" id="PTHR43547">
    <property type="entry name" value="TWO-COMPONENT HISTIDINE KINASE"/>
    <property type="match status" value="1"/>
</dbReference>
<feature type="domain" description="Response regulatory" evidence="10">
    <location>
        <begin position="1160"/>
        <end position="1275"/>
    </location>
</feature>
<organism evidence="11 12">
    <name type="scientific">Marinibactrum halimedae</name>
    <dbReference type="NCBI Taxonomy" id="1444977"/>
    <lineage>
        <taxon>Bacteria</taxon>
        <taxon>Pseudomonadati</taxon>
        <taxon>Pseudomonadota</taxon>
        <taxon>Gammaproteobacteria</taxon>
        <taxon>Cellvibrionales</taxon>
        <taxon>Cellvibrionaceae</taxon>
        <taxon>Marinibactrum</taxon>
    </lineage>
</organism>
<dbReference type="SUPFAM" id="SSF52172">
    <property type="entry name" value="CheY-like"/>
    <property type="match status" value="1"/>
</dbReference>
<evidence type="ECO:0000256" key="5">
    <source>
        <dbReference type="ARBA" id="ARBA00023163"/>
    </source>
</evidence>
<comment type="caution">
    <text evidence="11">The sequence shown here is derived from an EMBL/GenBank/DDBJ whole genome shotgun (WGS) entry which is preliminary data.</text>
</comment>
<dbReference type="Gene3D" id="2.60.40.10">
    <property type="entry name" value="Immunoglobulins"/>
    <property type="match status" value="1"/>
</dbReference>
<dbReference type="Gene3D" id="1.10.287.130">
    <property type="match status" value="1"/>
</dbReference>
<dbReference type="InterPro" id="IPR001789">
    <property type="entry name" value="Sig_transdc_resp-reg_receiver"/>
</dbReference>
<dbReference type="InterPro" id="IPR018060">
    <property type="entry name" value="HTH_AraC"/>
</dbReference>
<dbReference type="SMART" id="SM00342">
    <property type="entry name" value="HTH_ARAC"/>
    <property type="match status" value="1"/>
</dbReference>
<keyword evidence="3 6" id="KW-0597">Phosphoprotein</keyword>
<dbReference type="SMART" id="SM00448">
    <property type="entry name" value="REC"/>
    <property type="match status" value="1"/>
</dbReference>
<feature type="modified residue" description="4-aspartylphosphate" evidence="6">
    <location>
        <position position="1208"/>
    </location>
</feature>
<gene>
    <name evidence="11" type="ORF">GCM10007877_28770</name>
</gene>
<feature type="domain" description="HTH araC/xylS-type" evidence="8">
    <location>
        <begin position="1337"/>
        <end position="1435"/>
    </location>
</feature>
<dbReference type="GO" id="GO:0003700">
    <property type="term" value="F:DNA-binding transcription factor activity"/>
    <property type="evidence" value="ECO:0007669"/>
    <property type="project" value="InterPro"/>
</dbReference>
<evidence type="ECO:0000256" key="7">
    <source>
        <dbReference type="SAM" id="MobiDB-lite"/>
    </source>
</evidence>
<dbReference type="Pfam" id="PF02518">
    <property type="entry name" value="HATPase_c"/>
    <property type="match status" value="1"/>
</dbReference>
<dbReference type="Gene3D" id="3.30.565.10">
    <property type="entry name" value="Histidine kinase-like ATPase, C-terminal domain"/>
    <property type="match status" value="1"/>
</dbReference>
<dbReference type="InterPro" id="IPR011006">
    <property type="entry name" value="CheY-like_superfamily"/>
</dbReference>
<evidence type="ECO:0000256" key="4">
    <source>
        <dbReference type="ARBA" id="ARBA00023015"/>
    </source>
</evidence>
<dbReference type="SMART" id="SM00388">
    <property type="entry name" value="HisKA"/>
    <property type="match status" value="1"/>
</dbReference>
<dbReference type="SUPFAM" id="SSF63829">
    <property type="entry name" value="Calcium-dependent phosphotriesterase"/>
    <property type="match status" value="2"/>
</dbReference>
<dbReference type="InterPro" id="IPR011123">
    <property type="entry name" value="Y_Y_Y"/>
</dbReference>
<dbReference type="Gene3D" id="3.40.50.2300">
    <property type="match status" value="1"/>
</dbReference>
<dbReference type="SUPFAM" id="SSF55874">
    <property type="entry name" value="ATPase domain of HSP90 chaperone/DNA topoisomerase II/histidine kinase"/>
    <property type="match status" value="1"/>
</dbReference>
<dbReference type="InterPro" id="IPR036890">
    <property type="entry name" value="HATPase_C_sf"/>
</dbReference>
<proteinExistence type="predicted"/>
<feature type="domain" description="Histidine kinase" evidence="9">
    <location>
        <begin position="885"/>
        <end position="1098"/>
    </location>
</feature>
<dbReference type="Gene3D" id="1.10.10.60">
    <property type="entry name" value="Homeodomain-like"/>
    <property type="match status" value="1"/>
</dbReference>
<dbReference type="PANTHER" id="PTHR43547:SF2">
    <property type="entry name" value="HYBRID SIGNAL TRANSDUCTION HISTIDINE KINASE C"/>
    <property type="match status" value="1"/>
</dbReference>
<feature type="compositionally biased region" description="Polar residues" evidence="7">
    <location>
        <begin position="1305"/>
        <end position="1320"/>
    </location>
</feature>
<keyword evidence="4" id="KW-0805">Transcription regulation</keyword>
<dbReference type="CDD" id="cd00075">
    <property type="entry name" value="HATPase"/>
    <property type="match status" value="1"/>
</dbReference>
<dbReference type="InterPro" id="IPR036097">
    <property type="entry name" value="HisK_dim/P_sf"/>
</dbReference>
<dbReference type="InterPro" id="IPR009057">
    <property type="entry name" value="Homeodomain-like_sf"/>
</dbReference>
<dbReference type="EMBL" id="BSPD01000065">
    <property type="protein sequence ID" value="GLS27158.1"/>
    <property type="molecule type" value="Genomic_DNA"/>
</dbReference>
<dbReference type="InterPro" id="IPR015943">
    <property type="entry name" value="WD40/YVTN_repeat-like_dom_sf"/>
</dbReference>
<dbReference type="Gene3D" id="2.130.10.10">
    <property type="entry name" value="YVTN repeat-like/Quinoprotein amine dehydrogenase"/>
    <property type="match status" value="2"/>
</dbReference>
<evidence type="ECO:0000256" key="1">
    <source>
        <dbReference type="ARBA" id="ARBA00000085"/>
    </source>
</evidence>
<keyword evidence="11" id="KW-0418">Kinase</keyword>
<keyword evidence="12" id="KW-1185">Reference proteome</keyword>
<dbReference type="CDD" id="cd00082">
    <property type="entry name" value="HisKA"/>
    <property type="match status" value="1"/>
</dbReference>
<sequence length="1447" mass="162277">MTLVIMVFLLSENSFANSKQAQAASIETNTRDFLTDRISLRFQRLSVEDGLPTQSLKDIVEYRNDIWLASYSGVVRYDGYTLKTYSNEWNNPKSLHNNLTTKLFVDGQNQLWVCGAGAIQRFNSPSDDFTVFPFSTAKNKTHSTDQKEAVCASIAEDEEGKLWVATTEGLLVWHSDDEPLTWVESTRGNSYIDVAIGPDNTVFIASVNKGEGLFQFDTNTHTLTQLKQPTIAPDEQYGIYAISSSPTGKFWAASYGAGPLKVNNQSITSGLVSLETTTLKLNDTSHARALNKAYVQDLYFHDNNVWISTRNQGLFLLDHDNTLKKIEINTDINRPNQSLNIQDIHIDKEGIIWLATFDGLYYAELRTQAAHWNNVPGFSNIGDVQISDFAENDDDFWISTIGKGILKIPNHRTSQNIPSEHLSIQNPSVSGLRSNRIRSMLITRKDQLWVATDQGTQFLPSTLPTSEGYSFQSLQDRSSNIITRYSSTLFEDRQQRVWVGYQDSVAVYDDQGFEIQRFDTLANGPIMSITQTSDGMIWIGSLAGGVAYIHESLSHSGRLISDTTKSGESQPSRNKAPYNQQVFAIANTPNTHQLILGTSTGLQRIDTQTGQRLPPVRADSGLGKILSIERVDEHLYWVSTETQLAIYDFEQNRVLTHFEKHDGLQPGAFVHGASYLSQSGTLYFGGKRGLNYFSPTQLKKNAYLATTTLSAEFFDTNNDTPAHTISAKGLTNTVEVSSTHNNVSFEFASSSKANPAHNRFRFQLLGYDSMPQVLPAGQRQVRYTNLPPGQYTATAQASNNSGVWGVPQSFRFYIETPIWMRWYAWLTYGALNVGFMFFILKLRQRHIIATNRKLQERVDSQTSELESKNTQLEQLLHYKEEFMANVAHELKTPLTLMLGTVKSQREGQEKASLMQRFIHRMNVLIDSMIALSTPYEKTGSRTTQRFYAHEWVAFYCDAYARLLTPQRLQLQQNVSAVVEVEKDTLDTIITNLLNNAVKYSPNDSAITVETYVKTASSFNPSPSLFWSFSVTNTGNKIHPEKLNAIFERYVRLGEHNNTFGLGLGLPLVKQLSEQCGGGVTIDSNEQHTRVTVHLPVASESKESLRHSKKTPVVSINNIDTEQINEAHIAPLLGLDVSSTHPCPEPPSHAVEQYDDKETNLIYCVDDNEYLLAQLNEQLSPHFEVNTFQNPITAFEHAQQTLPDLIISDVMMPQLSGFELVRRCRRHELLSHIPIILLTAKNDRASHNEGLLSLADDYITKPYEPQLLRVKVDALIQLRSLLRRTFSTSISTPISTSIGVSSSHTATANDSELTPNDASKPSIQVMQNCAPQEREFLQRVIQKLKKNLSDNAYGVKELSQDLHLSESQLRRKLKGISGYTPQEILKLLRIETAAHFITSGHSLKEAAFSAGFSSPSHMGSSFKAYFGLTPKQYAEQSHHTQPIAQPTT</sequence>
<evidence type="ECO:0000259" key="10">
    <source>
        <dbReference type="PROSITE" id="PS50110"/>
    </source>
</evidence>
<evidence type="ECO:0000313" key="11">
    <source>
        <dbReference type="EMBL" id="GLS27158.1"/>
    </source>
</evidence>
<evidence type="ECO:0000313" key="12">
    <source>
        <dbReference type="Proteomes" id="UP001156870"/>
    </source>
</evidence>
<evidence type="ECO:0000256" key="3">
    <source>
        <dbReference type="ARBA" id="ARBA00022553"/>
    </source>
</evidence>
<dbReference type="RefSeq" id="WP_232592810.1">
    <property type="nucleotide sequence ID" value="NZ_BSPD01000065.1"/>
</dbReference>
<dbReference type="EC" id="2.7.13.3" evidence="2"/>
<dbReference type="SUPFAM" id="SSF47384">
    <property type="entry name" value="Homodimeric domain of signal transducing histidine kinase"/>
    <property type="match status" value="1"/>
</dbReference>
<dbReference type="SUPFAM" id="SSF46689">
    <property type="entry name" value="Homeodomain-like"/>
    <property type="match status" value="1"/>
</dbReference>
<dbReference type="Pfam" id="PF00512">
    <property type="entry name" value="HisKA"/>
    <property type="match status" value="1"/>
</dbReference>
<feature type="compositionally biased region" description="Low complexity" evidence="7">
    <location>
        <begin position="1295"/>
        <end position="1304"/>
    </location>
</feature>
<dbReference type="Pfam" id="PF12833">
    <property type="entry name" value="HTH_18"/>
    <property type="match status" value="1"/>
</dbReference>
<keyword evidence="5" id="KW-0804">Transcription</keyword>
<dbReference type="InterPro" id="IPR003661">
    <property type="entry name" value="HisK_dim/P_dom"/>
</dbReference>
<dbReference type="InterPro" id="IPR013783">
    <property type="entry name" value="Ig-like_fold"/>
</dbReference>
<dbReference type="Proteomes" id="UP001156870">
    <property type="component" value="Unassembled WGS sequence"/>
</dbReference>
<dbReference type="PROSITE" id="PS50110">
    <property type="entry name" value="RESPONSE_REGULATORY"/>
    <property type="match status" value="1"/>
</dbReference>
<reference evidence="11 12" key="1">
    <citation type="journal article" date="2014" name="Int. J. Syst. Evol. Microbiol.">
        <title>Complete genome sequence of Corynebacterium casei LMG S-19264T (=DSM 44701T), isolated from a smear-ripened cheese.</title>
        <authorList>
            <consortium name="US DOE Joint Genome Institute (JGI-PGF)"/>
            <person name="Walter F."/>
            <person name="Albersmeier A."/>
            <person name="Kalinowski J."/>
            <person name="Ruckert C."/>
        </authorList>
    </citation>
    <scope>NUCLEOTIDE SEQUENCE [LARGE SCALE GENOMIC DNA]</scope>
    <source>
        <strain evidence="11 12">NBRC 110095</strain>
    </source>
</reference>